<dbReference type="Proteomes" id="UP001321479">
    <property type="component" value="Segment"/>
</dbReference>
<protein>
    <submittedName>
        <fullName evidence="1">Uncharacterized protein</fullName>
    </submittedName>
</protein>
<accession>A0ABM7NRI8</accession>
<proteinExistence type="predicted"/>
<name>A0ABM7NRI8_9VIRU</name>
<dbReference type="RefSeq" id="YP_010841378.1">
    <property type="nucleotide sequence ID" value="NC_079139.1"/>
</dbReference>
<dbReference type="GeneID" id="80557975"/>
<sequence length="126" mass="15036">MSFIVKIKDHNEYNYQKLIICSKICNLKSRLIVIDLYIVDPNIFEYKMLKKYIKTLQDNECQYNDNKHLNIHIASSPDQMIHSGQIKEFTGSTSFINFTHIDNMLFDLYYNDCDTMDRYNHQPTIL</sequence>
<organism evidence="1 2">
    <name type="scientific">Cotonvirus japonicus</name>
    <dbReference type="NCBI Taxonomy" id="2811091"/>
    <lineage>
        <taxon>Viruses</taxon>
        <taxon>Varidnaviria</taxon>
        <taxon>Bamfordvirae</taxon>
        <taxon>Nucleocytoviricota</taxon>
        <taxon>Megaviricetes</taxon>
        <taxon>Imitervirales</taxon>
        <taxon>Mimiviridae</taxon>
        <taxon>Megamimivirinae</taxon>
        <taxon>Cotonvirus</taxon>
        <taxon>Cotonvirus japonicum</taxon>
    </lineage>
</organism>
<evidence type="ECO:0000313" key="1">
    <source>
        <dbReference type="EMBL" id="BCS82770.1"/>
    </source>
</evidence>
<reference evidence="1 2" key="1">
    <citation type="submission" date="2021-02" db="EMBL/GenBank/DDBJ databases">
        <title>Cotonvirus japonicus, which uses Golgi apparatus of host cells for its virion factory, phylogenetically links tailed tupanvirus and icosahedral mimivirus.</title>
        <authorList>
            <person name="Takahashi H."/>
            <person name="Fukaya S."/>
            <person name="Song C."/>
            <person name="Murata K."/>
            <person name="Takemura M."/>
        </authorList>
    </citation>
    <scope>NUCLEOTIDE SEQUENCE [LARGE SCALE GENOMIC DNA]</scope>
</reference>
<evidence type="ECO:0000313" key="2">
    <source>
        <dbReference type="Proteomes" id="UP001321479"/>
    </source>
</evidence>
<dbReference type="EMBL" id="AP024483">
    <property type="protein sequence ID" value="BCS82770.1"/>
    <property type="molecule type" value="Genomic_DNA"/>
</dbReference>
<keyword evidence="2" id="KW-1185">Reference proteome</keyword>